<dbReference type="InterPro" id="IPR006260">
    <property type="entry name" value="TonB/TolA_C"/>
</dbReference>
<comment type="similarity">
    <text evidence="2">Belongs to the TonB family.</text>
</comment>
<gene>
    <name evidence="13" type="ORF">ENV54_09360</name>
</gene>
<feature type="domain" description="TonB C-terminal" evidence="12">
    <location>
        <begin position="274"/>
        <end position="369"/>
    </location>
</feature>
<comment type="caution">
    <text evidence="13">The sequence shown here is derived from an EMBL/GenBank/DDBJ whole genome shotgun (WGS) entry which is preliminary data.</text>
</comment>
<evidence type="ECO:0000256" key="6">
    <source>
        <dbReference type="ARBA" id="ARBA00022692"/>
    </source>
</evidence>
<feature type="transmembrane region" description="Helical" evidence="11">
    <location>
        <begin position="72"/>
        <end position="91"/>
    </location>
</feature>
<feature type="region of interest" description="Disordered" evidence="10">
    <location>
        <begin position="1"/>
        <end position="28"/>
    </location>
</feature>
<accession>A0A7C4EUF0</accession>
<keyword evidence="6 11" id="KW-0812">Transmembrane</keyword>
<dbReference type="Pfam" id="PF03544">
    <property type="entry name" value="TonB_C"/>
    <property type="match status" value="1"/>
</dbReference>
<comment type="subcellular location">
    <subcellularLocation>
        <location evidence="1">Cell inner membrane</location>
        <topology evidence="1">Single-pass membrane protein</topology>
        <orientation evidence="1">Periplasmic side</orientation>
    </subcellularLocation>
</comment>
<evidence type="ECO:0000313" key="13">
    <source>
        <dbReference type="EMBL" id="HGH61491.1"/>
    </source>
</evidence>
<keyword evidence="9 11" id="KW-0472">Membrane</keyword>
<dbReference type="EMBL" id="DTGT01000297">
    <property type="protein sequence ID" value="HGH61491.1"/>
    <property type="molecule type" value="Genomic_DNA"/>
</dbReference>
<dbReference type="PANTHER" id="PTHR33446">
    <property type="entry name" value="PROTEIN TONB-RELATED"/>
    <property type="match status" value="1"/>
</dbReference>
<evidence type="ECO:0000256" key="8">
    <source>
        <dbReference type="ARBA" id="ARBA00022989"/>
    </source>
</evidence>
<sequence>MRRWSDDTEMLDARTAQLGPELSDFPDPEVNEEIAASAATHEDLPDDSVELSDADELVASVENGASTRARRLTYYAIAASFLLHVAVLGWFSASGAFHAPRAVLKPGEKLTNVRLIEQPMTDRRDEPVPEHARAISDRNHTAPVEKIPKTPPAPKAPLGQMEMQQQKMAALIPPAAPDIKPPSNDESKKQTQKKKDLESEKNAATSKTQRESLNRPQKPQKQQRQLSPDLNPTRRETEIATGAAPYAGSPDFFPDGDVDEAVVDINTREEKFFSYLLYLKHKIQGVWVYPTSAANAGIGGSLTVEFSIARNGELISVNLIDSSGHAILDESAIRAIKVAAPYYPFPSRMRAKRLRIRANFVYITSNYFRRIL</sequence>
<name>A0A7C4EUF0_9BACT</name>
<dbReference type="GO" id="GO:0015031">
    <property type="term" value="P:protein transport"/>
    <property type="evidence" value="ECO:0007669"/>
    <property type="project" value="UniProtKB-KW"/>
</dbReference>
<evidence type="ECO:0000256" key="3">
    <source>
        <dbReference type="ARBA" id="ARBA00022448"/>
    </source>
</evidence>
<dbReference type="NCBIfam" id="TIGR01352">
    <property type="entry name" value="tonB_Cterm"/>
    <property type="match status" value="1"/>
</dbReference>
<dbReference type="GO" id="GO:0031992">
    <property type="term" value="F:energy transducer activity"/>
    <property type="evidence" value="ECO:0007669"/>
    <property type="project" value="TreeGrafter"/>
</dbReference>
<evidence type="ECO:0000256" key="4">
    <source>
        <dbReference type="ARBA" id="ARBA00022475"/>
    </source>
</evidence>
<feature type="compositionally biased region" description="Low complexity" evidence="10">
    <location>
        <begin position="215"/>
        <end position="225"/>
    </location>
</feature>
<evidence type="ECO:0000256" key="1">
    <source>
        <dbReference type="ARBA" id="ARBA00004383"/>
    </source>
</evidence>
<proteinExistence type="inferred from homology"/>
<evidence type="ECO:0000259" key="12">
    <source>
        <dbReference type="PROSITE" id="PS52015"/>
    </source>
</evidence>
<dbReference type="GO" id="GO:0055085">
    <property type="term" value="P:transmembrane transport"/>
    <property type="evidence" value="ECO:0007669"/>
    <property type="project" value="InterPro"/>
</dbReference>
<keyword evidence="5" id="KW-0997">Cell inner membrane</keyword>
<feature type="compositionally biased region" description="Basic and acidic residues" evidence="10">
    <location>
        <begin position="120"/>
        <end position="140"/>
    </location>
</feature>
<evidence type="ECO:0000256" key="10">
    <source>
        <dbReference type="SAM" id="MobiDB-lite"/>
    </source>
</evidence>
<evidence type="ECO:0000256" key="11">
    <source>
        <dbReference type="SAM" id="Phobius"/>
    </source>
</evidence>
<keyword evidence="3" id="KW-0813">Transport</keyword>
<keyword evidence="7" id="KW-0653">Protein transport</keyword>
<dbReference type="InterPro" id="IPR051045">
    <property type="entry name" value="TonB-dependent_transducer"/>
</dbReference>
<protein>
    <submittedName>
        <fullName evidence="13">Energy transducer TonB</fullName>
    </submittedName>
</protein>
<dbReference type="PANTHER" id="PTHR33446:SF2">
    <property type="entry name" value="PROTEIN TONB"/>
    <property type="match status" value="1"/>
</dbReference>
<evidence type="ECO:0000256" key="7">
    <source>
        <dbReference type="ARBA" id="ARBA00022927"/>
    </source>
</evidence>
<dbReference type="GO" id="GO:0098797">
    <property type="term" value="C:plasma membrane protein complex"/>
    <property type="evidence" value="ECO:0007669"/>
    <property type="project" value="TreeGrafter"/>
</dbReference>
<evidence type="ECO:0000256" key="2">
    <source>
        <dbReference type="ARBA" id="ARBA00006555"/>
    </source>
</evidence>
<dbReference type="PROSITE" id="PS52015">
    <property type="entry name" value="TONB_CTD"/>
    <property type="match status" value="1"/>
</dbReference>
<organism evidence="13">
    <name type="scientific">Desulfomonile tiedjei</name>
    <dbReference type="NCBI Taxonomy" id="2358"/>
    <lineage>
        <taxon>Bacteria</taxon>
        <taxon>Pseudomonadati</taxon>
        <taxon>Thermodesulfobacteriota</taxon>
        <taxon>Desulfomonilia</taxon>
        <taxon>Desulfomonilales</taxon>
        <taxon>Desulfomonilaceae</taxon>
        <taxon>Desulfomonile</taxon>
    </lineage>
</organism>
<feature type="region of interest" description="Disordered" evidence="10">
    <location>
        <begin position="120"/>
        <end position="233"/>
    </location>
</feature>
<evidence type="ECO:0000256" key="9">
    <source>
        <dbReference type="ARBA" id="ARBA00023136"/>
    </source>
</evidence>
<evidence type="ECO:0000256" key="5">
    <source>
        <dbReference type="ARBA" id="ARBA00022519"/>
    </source>
</evidence>
<dbReference type="InterPro" id="IPR037682">
    <property type="entry name" value="TonB_C"/>
</dbReference>
<dbReference type="AlphaFoldDB" id="A0A7C4EUF0"/>
<keyword evidence="4" id="KW-1003">Cell membrane</keyword>
<dbReference type="SUPFAM" id="SSF74653">
    <property type="entry name" value="TolA/TonB C-terminal domain"/>
    <property type="match status" value="1"/>
</dbReference>
<feature type="compositionally biased region" description="Basic and acidic residues" evidence="10">
    <location>
        <begin position="183"/>
        <end position="201"/>
    </location>
</feature>
<dbReference type="Gene3D" id="3.30.1150.10">
    <property type="match status" value="1"/>
</dbReference>
<reference evidence="13" key="1">
    <citation type="journal article" date="2020" name="mSystems">
        <title>Genome- and Community-Level Interaction Insights into Carbon Utilization and Element Cycling Functions of Hydrothermarchaeota in Hydrothermal Sediment.</title>
        <authorList>
            <person name="Zhou Z."/>
            <person name="Liu Y."/>
            <person name="Xu W."/>
            <person name="Pan J."/>
            <person name="Luo Z.H."/>
            <person name="Li M."/>
        </authorList>
    </citation>
    <scope>NUCLEOTIDE SEQUENCE [LARGE SCALE GENOMIC DNA]</scope>
    <source>
        <strain evidence="13">SpSt-769</strain>
    </source>
</reference>
<keyword evidence="8 11" id="KW-1133">Transmembrane helix</keyword>